<reference evidence="2 3" key="1">
    <citation type="submission" date="2018-06" db="EMBL/GenBank/DDBJ databases">
        <title>Streptomyces reniochalinae sp. nov. and Streptomyces diacarnus sp. nov. from marine sponges.</title>
        <authorList>
            <person name="Li L."/>
        </authorList>
    </citation>
    <scope>NUCLEOTIDE SEQUENCE [LARGE SCALE GENOMIC DNA]</scope>
    <source>
        <strain evidence="2 3">LHW51701</strain>
    </source>
</reference>
<protein>
    <recommendedName>
        <fullName evidence="4">ATP-binding protein</fullName>
    </recommendedName>
</protein>
<dbReference type="AlphaFoldDB" id="A0A367ENJ0"/>
<comment type="caution">
    <text evidence="2">The sequence shown here is derived from an EMBL/GenBank/DDBJ whole genome shotgun (WGS) entry which is preliminary data.</text>
</comment>
<proteinExistence type="predicted"/>
<feature type="signal peptide" evidence="1">
    <location>
        <begin position="1"/>
        <end position="25"/>
    </location>
</feature>
<dbReference type="EMBL" id="QOIN01000048">
    <property type="protein sequence ID" value="RCG19644.1"/>
    <property type="molecule type" value="Genomic_DNA"/>
</dbReference>
<gene>
    <name evidence="2" type="ORF">DTL70_23205</name>
</gene>
<dbReference type="RefSeq" id="WP_114023906.1">
    <property type="nucleotide sequence ID" value="NZ_JBEYTF010000066.1"/>
</dbReference>
<feature type="chain" id="PRO_5016743342" description="ATP-binding protein" evidence="1">
    <location>
        <begin position="26"/>
        <end position="92"/>
    </location>
</feature>
<evidence type="ECO:0000313" key="3">
    <source>
        <dbReference type="Proteomes" id="UP000252914"/>
    </source>
</evidence>
<name>A0A367ENJ0_9ACTN</name>
<evidence type="ECO:0000313" key="2">
    <source>
        <dbReference type="EMBL" id="RCG19644.1"/>
    </source>
</evidence>
<evidence type="ECO:0008006" key="4">
    <source>
        <dbReference type="Google" id="ProtNLM"/>
    </source>
</evidence>
<dbReference type="Proteomes" id="UP000252914">
    <property type="component" value="Unassembled WGS sequence"/>
</dbReference>
<keyword evidence="1" id="KW-0732">Signal</keyword>
<organism evidence="2 3">
    <name type="scientific">Streptomyces diacarni</name>
    <dbReference type="NCBI Taxonomy" id="2800381"/>
    <lineage>
        <taxon>Bacteria</taxon>
        <taxon>Bacillati</taxon>
        <taxon>Actinomycetota</taxon>
        <taxon>Actinomycetes</taxon>
        <taxon>Kitasatosporales</taxon>
        <taxon>Streptomycetaceae</taxon>
        <taxon>Streptomyces</taxon>
    </lineage>
</organism>
<accession>A0A367ENJ0</accession>
<sequence length="92" mass="9060">MKYMKTAAALAGSVMALGAGAPAFAAQPAAGPNFSLNGSLDQALASGELLAQPPVGVAGPQVDALKDAVGNTLRDGELTSDRNLLGGLPLTK</sequence>
<evidence type="ECO:0000256" key="1">
    <source>
        <dbReference type="SAM" id="SignalP"/>
    </source>
</evidence>
<keyword evidence="3" id="KW-1185">Reference proteome</keyword>